<dbReference type="PANTHER" id="PTHR42840">
    <property type="entry name" value="NAD(P)-BINDING ROSSMANN-FOLD SUPERFAMILY PROTEIN-RELATED"/>
    <property type="match status" value="1"/>
</dbReference>
<gene>
    <name evidence="5" type="ORF">C7B45_07095</name>
</gene>
<dbReference type="Proteomes" id="UP000241848">
    <property type="component" value="Unassembled WGS sequence"/>
</dbReference>
<accession>A0A2T2WJF2</accession>
<dbReference type="SUPFAM" id="SSF51735">
    <property type="entry name" value="NAD(P)-binding Rossmann-fold domains"/>
    <property type="match status" value="1"/>
</dbReference>
<proteinExistence type="inferred from homology"/>
<dbReference type="GO" id="GO:0000166">
    <property type="term" value="F:nucleotide binding"/>
    <property type="evidence" value="ECO:0007669"/>
    <property type="project" value="InterPro"/>
</dbReference>
<evidence type="ECO:0000259" key="3">
    <source>
        <dbReference type="Pfam" id="PF01408"/>
    </source>
</evidence>
<comment type="caution">
    <text evidence="5">The sequence shown here is derived from an EMBL/GenBank/DDBJ whole genome shotgun (WGS) entry which is preliminary data.</text>
</comment>
<dbReference type="Pfam" id="PF01408">
    <property type="entry name" value="GFO_IDH_MocA"/>
    <property type="match status" value="1"/>
</dbReference>
<evidence type="ECO:0000259" key="4">
    <source>
        <dbReference type="Pfam" id="PF22725"/>
    </source>
</evidence>
<dbReference type="GO" id="GO:0016491">
    <property type="term" value="F:oxidoreductase activity"/>
    <property type="evidence" value="ECO:0007669"/>
    <property type="project" value="UniProtKB-KW"/>
</dbReference>
<evidence type="ECO:0000256" key="1">
    <source>
        <dbReference type="ARBA" id="ARBA00010928"/>
    </source>
</evidence>
<dbReference type="InterPro" id="IPR000683">
    <property type="entry name" value="Gfo/Idh/MocA-like_OxRdtase_N"/>
</dbReference>
<evidence type="ECO:0008006" key="7">
    <source>
        <dbReference type="Google" id="ProtNLM"/>
    </source>
</evidence>
<feature type="domain" description="Gfo/Idh/MocA-like oxidoreductase N-terminal" evidence="3">
    <location>
        <begin position="5"/>
        <end position="122"/>
    </location>
</feature>
<evidence type="ECO:0000313" key="5">
    <source>
        <dbReference type="EMBL" id="PSR22374.1"/>
    </source>
</evidence>
<reference evidence="5 6" key="1">
    <citation type="journal article" date="2014" name="BMC Genomics">
        <title>Comparison of environmental and isolate Sulfobacillus genomes reveals diverse carbon, sulfur, nitrogen, and hydrogen metabolisms.</title>
        <authorList>
            <person name="Justice N.B."/>
            <person name="Norman A."/>
            <person name="Brown C.T."/>
            <person name="Singh A."/>
            <person name="Thomas B.C."/>
            <person name="Banfield J.F."/>
        </authorList>
    </citation>
    <scope>NUCLEOTIDE SEQUENCE [LARGE SCALE GENOMIC DNA]</scope>
    <source>
        <strain evidence="5">AMDSBA3</strain>
    </source>
</reference>
<sequence>MTSHVRIGVIGVGGMGRTHAWNLNGAVPGAQLVGVADPRIDTIDRDALPPVPRYQDYRQLLESDLDAIVIAAASTAHAEVLKAAVSFQHPVFCEKPLALTLEDSVAIHRLYESLKVPLQMGFMRRFDPQYRRAFDLIQEGAIGTPYHYSGISRDRVGPALEVMRYSGGFYLDTGVHEFDIARWLLHSEITSVFARGGIYNHPEYETVNDVDQAHVSFQCESGAMGLVELSRDAVYGYEIRTEVLGTRGAVQVVQVNATGTALLVDGEVRRDTYRDYAERFREAYFHEMQGFVEMVRTGGKPSVGSVDGIRATVVAQAAQRSLLSHRDETVVNPV</sequence>
<feature type="domain" description="GFO/IDH/MocA-like oxidoreductase" evidence="4">
    <location>
        <begin position="130"/>
        <end position="250"/>
    </location>
</feature>
<dbReference type="PANTHER" id="PTHR42840:SF3">
    <property type="entry name" value="BINDING ROSSMANN FOLD OXIDOREDUCTASE, PUTATIVE (AFU_ORTHOLOGUE AFUA_2G10240)-RELATED"/>
    <property type="match status" value="1"/>
</dbReference>
<dbReference type="Pfam" id="PF22725">
    <property type="entry name" value="GFO_IDH_MocA_C3"/>
    <property type="match status" value="1"/>
</dbReference>
<dbReference type="AlphaFoldDB" id="A0A2T2WJF2"/>
<keyword evidence="2" id="KW-0560">Oxidoreductase</keyword>
<evidence type="ECO:0000313" key="6">
    <source>
        <dbReference type="Proteomes" id="UP000241848"/>
    </source>
</evidence>
<organism evidence="5 6">
    <name type="scientific">Sulfobacillus acidophilus</name>
    <dbReference type="NCBI Taxonomy" id="53633"/>
    <lineage>
        <taxon>Bacteria</taxon>
        <taxon>Bacillati</taxon>
        <taxon>Bacillota</taxon>
        <taxon>Clostridia</taxon>
        <taxon>Eubacteriales</taxon>
        <taxon>Clostridiales Family XVII. Incertae Sedis</taxon>
        <taxon>Sulfobacillus</taxon>
    </lineage>
</organism>
<dbReference type="Gene3D" id="3.30.360.10">
    <property type="entry name" value="Dihydrodipicolinate Reductase, domain 2"/>
    <property type="match status" value="1"/>
</dbReference>
<protein>
    <recommendedName>
        <fullName evidence="7">Inositol 2-dehydrogenase</fullName>
    </recommendedName>
</protein>
<dbReference type="EMBL" id="PXYV01000018">
    <property type="protein sequence ID" value="PSR22374.1"/>
    <property type="molecule type" value="Genomic_DNA"/>
</dbReference>
<dbReference type="InterPro" id="IPR055170">
    <property type="entry name" value="GFO_IDH_MocA-like_dom"/>
</dbReference>
<dbReference type="Gene3D" id="3.40.50.720">
    <property type="entry name" value="NAD(P)-binding Rossmann-like Domain"/>
    <property type="match status" value="1"/>
</dbReference>
<dbReference type="InterPro" id="IPR036291">
    <property type="entry name" value="NAD(P)-bd_dom_sf"/>
</dbReference>
<evidence type="ECO:0000256" key="2">
    <source>
        <dbReference type="ARBA" id="ARBA00023002"/>
    </source>
</evidence>
<dbReference type="SUPFAM" id="SSF55347">
    <property type="entry name" value="Glyceraldehyde-3-phosphate dehydrogenase-like, C-terminal domain"/>
    <property type="match status" value="1"/>
</dbReference>
<comment type="similarity">
    <text evidence="1">Belongs to the Gfo/Idh/MocA family.</text>
</comment>
<name>A0A2T2WJF2_9FIRM</name>